<feature type="transmembrane region" description="Helical" evidence="7">
    <location>
        <begin position="237"/>
        <end position="258"/>
    </location>
</feature>
<evidence type="ECO:0000256" key="5">
    <source>
        <dbReference type="ARBA" id="ARBA00038359"/>
    </source>
</evidence>
<comment type="caution">
    <text evidence="9">The sequence shown here is derived from an EMBL/GenBank/DDBJ whole genome shotgun (WGS) entry which is preliminary data.</text>
</comment>
<evidence type="ECO:0000259" key="8">
    <source>
        <dbReference type="Pfam" id="PF20684"/>
    </source>
</evidence>
<keyword evidence="2 7" id="KW-0812">Transmembrane</keyword>
<dbReference type="GO" id="GO:0016020">
    <property type="term" value="C:membrane"/>
    <property type="evidence" value="ECO:0007669"/>
    <property type="project" value="UniProtKB-SubCell"/>
</dbReference>
<feature type="domain" description="Rhodopsin" evidence="8">
    <location>
        <begin position="86"/>
        <end position="326"/>
    </location>
</feature>
<feature type="transmembrane region" description="Helical" evidence="7">
    <location>
        <begin position="68"/>
        <end position="89"/>
    </location>
</feature>
<gene>
    <name evidence="9" type="ORF">CTA1_6224</name>
</gene>
<dbReference type="Pfam" id="PF20684">
    <property type="entry name" value="Fung_rhodopsin"/>
    <property type="match status" value="1"/>
</dbReference>
<feature type="compositionally biased region" description="Polar residues" evidence="6">
    <location>
        <begin position="352"/>
        <end position="362"/>
    </location>
</feature>
<dbReference type="InterPro" id="IPR052337">
    <property type="entry name" value="SAT4-like"/>
</dbReference>
<keyword evidence="3 7" id="KW-1133">Transmembrane helix</keyword>
<name>A0A4U6XKS9_9PEZI</name>
<feature type="transmembrane region" description="Helical" evidence="7">
    <location>
        <begin position="304"/>
        <end position="324"/>
    </location>
</feature>
<organism evidence="9 10">
    <name type="scientific">Colletotrichum tanaceti</name>
    <dbReference type="NCBI Taxonomy" id="1306861"/>
    <lineage>
        <taxon>Eukaryota</taxon>
        <taxon>Fungi</taxon>
        <taxon>Dikarya</taxon>
        <taxon>Ascomycota</taxon>
        <taxon>Pezizomycotina</taxon>
        <taxon>Sordariomycetes</taxon>
        <taxon>Hypocreomycetidae</taxon>
        <taxon>Glomerellales</taxon>
        <taxon>Glomerellaceae</taxon>
        <taxon>Colletotrichum</taxon>
        <taxon>Colletotrichum destructivum species complex</taxon>
    </lineage>
</organism>
<feature type="transmembrane region" description="Helical" evidence="7">
    <location>
        <begin position="183"/>
        <end position="205"/>
    </location>
</feature>
<reference evidence="9 10" key="1">
    <citation type="journal article" date="2019" name="PLoS ONE">
        <title>Comparative genome analysis indicates high evolutionary potential of pathogenicity genes in Colletotrichum tanaceti.</title>
        <authorList>
            <person name="Lelwala R.V."/>
            <person name="Korhonen P.K."/>
            <person name="Young N.D."/>
            <person name="Scott J.B."/>
            <person name="Ades P.A."/>
            <person name="Gasser R.B."/>
            <person name="Taylor P.W.J."/>
        </authorList>
    </citation>
    <scope>NUCLEOTIDE SEQUENCE [LARGE SCALE GENOMIC DNA]</scope>
    <source>
        <strain evidence="9">BRIP57314</strain>
    </source>
</reference>
<feature type="region of interest" description="Disordered" evidence="6">
    <location>
        <begin position="340"/>
        <end position="372"/>
    </location>
</feature>
<keyword evidence="10" id="KW-1185">Reference proteome</keyword>
<evidence type="ECO:0000256" key="6">
    <source>
        <dbReference type="SAM" id="MobiDB-lite"/>
    </source>
</evidence>
<accession>A0A4U6XKS9</accession>
<dbReference type="OrthoDB" id="444631at2759"/>
<sequence length="429" mass="46639">MSDNTTDTTTTTTTESAKIGKPPNNQRDYNIIRGIYRQYGIAGVDPGLGYIFAAKEPENAVHESKQGAIIAGMVVVMLAIIVPTAARLWVRGRGAHTKFGWDDWVLCAGAALAVVYPILQILVVVDAGGGTHTWENTYDDYQFYSYYLTLCRLLYYPTVGIIKISITLFIRRLVDTAYRTWKIVADVFLATLVAYVLLAVLWNLFICNPVRVVWDRAFAGGLAAPATCGDQFQSAKILSAIHVVQSVLLLATPIIILWKVRIDRGKKARLFVIWASGGLTVTGGLLQQIQQFTSPDIFWDYTVILRWAALDIAMGVVTASLPVLDAAIMGSWRTARSTLGLSNRDREDSRGTKGTSNHETISSGGGPRKTYASSADIIMGKDDGIEMDVVGQNGLDETHESGGGGGGGDNHSIPDTTGHDGRHRVNNMV</sequence>
<keyword evidence="4 7" id="KW-0472">Membrane</keyword>
<dbReference type="AlphaFoldDB" id="A0A4U6XKS9"/>
<feature type="transmembrane region" description="Helical" evidence="7">
    <location>
        <begin position="143"/>
        <end position="162"/>
    </location>
</feature>
<evidence type="ECO:0000313" key="9">
    <source>
        <dbReference type="EMBL" id="TKW56221.1"/>
    </source>
</evidence>
<feature type="region of interest" description="Disordered" evidence="6">
    <location>
        <begin position="394"/>
        <end position="429"/>
    </location>
</feature>
<evidence type="ECO:0000256" key="4">
    <source>
        <dbReference type="ARBA" id="ARBA00023136"/>
    </source>
</evidence>
<dbReference type="InterPro" id="IPR049326">
    <property type="entry name" value="Rhodopsin_dom_fungi"/>
</dbReference>
<feature type="transmembrane region" description="Helical" evidence="7">
    <location>
        <begin position="101"/>
        <end position="123"/>
    </location>
</feature>
<dbReference type="Proteomes" id="UP000310108">
    <property type="component" value="Unassembled WGS sequence"/>
</dbReference>
<comment type="similarity">
    <text evidence="5">Belongs to the SAT4 family.</text>
</comment>
<dbReference type="PANTHER" id="PTHR33048:SF129">
    <property type="entry name" value="INTEGRAL MEMBRANE PROTEIN-RELATED"/>
    <property type="match status" value="1"/>
</dbReference>
<evidence type="ECO:0000256" key="3">
    <source>
        <dbReference type="ARBA" id="ARBA00022989"/>
    </source>
</evidence>
<evidence type="ECO:0000256" key="7">
    <source>
        <dbReference type="SAM" id="Phobius"/>
    </source>
</evidence>
<dbReference type="STRING" id="1306861.A0A4U6XKS9"/>
<feature type="region of interest" description="Disordered" evidence="6">
    <location>
        <begin position="1"/>
        <end position="25"/>
    </location>
</feature>
<dbReference type="EMBL" id="PJEX01000075">
    <property type="protein sequence ID" value="TKW56221.1"/>
    <property type="molecule type" value="Genomic_DNA"/>
</dbReference>
<feature type="transmembrane region" description="Helical" evidence="7">
    <location>
        <begin position="270"/>
        <end position="289"/>
    </location>
</feature>
<feature type="compositionally biased region" description="Low complexity" evidence="6">
    <location>
        <begin position="1"/>
        <end position="14"/>
    </location>
</feature>
<evidence type="ECO:0000256" key="2">
    <source>
        <dbReference type="ARBA" id="ARBA00022692"/>
    </source>
</evidence>
<protein>
    <recommendedName>
        <fullName evidence="8">Rhodopsin domain-containing protein</fullName>
    </recommendedName>
</protein>
<comment type="subcellular location">
    <subcellularLocation>
        <location evidence="1">Membrane</location>
        <topology evidence="1">Multi-pass membrane protein</topology>
    </subcellularLocation>
</comment>
<evidence type="ECO:0000313" key="10">
    <source>
        <dbReference type="Proteomes" id="UP000310108"/>
    </source>
</evidence>
<proteinExistence type="inferred from homology"/>
<dbReference type="PANTHER" id="PTHR33048">
    <property type="entry name" value="PTH11-LIKE INTEGRAL MEMBRANE PROTEIN (AFU_ORTHOLOGUE AFUA_5G11245)"/>
    <property type="match status" value="1"/>
</dbReference>
<evidence type="ECO:0000256" key="1">
    <source>
        <dbReference type="ARBA" id="ARBA00004141"/>
    </source>
</evidence>